<evidence type="ECO:0000313" key="2">
    <source>
        <dbReference type="EMBL" id="VVC34199.1"/>
    </source>
</evidence>
<gene>
    <name evidence="2" type="ORF">CINCED_3A022376</name>
</gene>
<evidence type="ECO:0000313" key="3">
    <source>
        <dbReference type="Proteomes" id="UP000325440"/>
    </source>
</evidence>
<dbReference type="EMBL" id="CABPRJ010000986">
    <property type="protein sequence ID" value="VVC34199.1"/>
    <property type="molecule type" value="Genomic_DNA"/>
</dbReference>
<proteinExistence type="predicted"/>
<dbReference type="SUPFAM" id="SSF52540">
    <property type="entry name" value="P-loop containing nucleoside triphosphate hydrolases"/>
    <property type="match status" value="1"/>
</dbReference>
<feature type="compositionally biased region" description="Polar residues" evidence="1">
    <location>
        <begin position="1"/>
        <end position="10"/>
    </location>
</feature>
<dbReference type="PANTHER" id="PTHR23274:SF51">
    <property type="entry name" value="OS03G0423850 PROTEIN"/>
    <property type="match status" value="1"/>
</dbReference>
<feature type="compositionally biased region" description="Polar residues" evidence="1">
    <location>
        <begin position="32"/>
        <end position="41"/>
    </location>
</feature>
<organism evidence="2 3">
    <name type="scientific">Cinara cedri</name>
    <dbReference type="NCBI Taxonomy" id="506608"/>
    <lineage>
        <taxon>Eukaryota</taxon>
        <taxon>Metazoa</taxon>
        <taxon>Ecdysozoa</taxon>
        <taxon>Arthropoda</taxon>
        <taxon>Hexapoda</taxon>
        <taxon>Insecta</taxon>
        <taxon>Pterygota</taxon>
        <taxon>Neoptera</taxon>
        <taxon>Paraneoptera</taxon>
        <taxon>Hemiptera</taxon>
        <taxon>Sternorrhyncha</taxon>
        <taxon>Aphidomorpha</taxon>
        <taxon>Aphidoidea</taxon>
        <taxon>Aphididae</taxon>
        <taxon>Lachninae</taxon>
        <taxon>Cinara</taxon>
    </lineage>
</organism>
<dbReference type="GO" id="GO:0006260">
    <property type="term" value="P:DNA replication"/>
    <property type="evidence" value="ECO:0007669"/>
    <property type="project" value="TreeGrafter"/>
</dbReference>
<feature type="region of interest" description="Disordered" evidence="1">
    <location>
        <begin position="1"/>
        <end position="41"/>
    </location>
</feature>
<keyword evidence="3" id="KW-1185">Reference proteome</keyword>
<keyword evidence="2" id="KW-0378">Hydrolase</keyword>
<dbReference type="GO" id="GO:0016787">
    <property type="term" value="F:hydrolase activity"/>
    <property type="evidence" value="ECO:0007669"/>
    <property type="project" value="UniProtKB-KW"/>
</dbReference>
<protein>
    <submittedName>
        <fullName evidence="2">P-loop containing nucleoside triphosphate hydrolase</fullName>
    </submittedName>
</protein>
<dbReference type="PANTHER" id="PTHR23274">
    <property type="entry name" value="DNA HELICASE-RELATED"/>
    <property type="match status" value="1"/>
</dbReference>
<sequence>MPKAKSSLSRRTSDYRRVQNTRLPETAEQRQNRLSKTARRNSTVRALEDSVQTELRLLQESVQIGDRITRELTVQRSTRLEPQRNNVIEATILTGPAVAEFAFIPRIPSISSDLTIELKRVQFPVRVSFAVTINKSHGQTFTCVGVDLRENCFSRGQPYVALSRIGNKL</sequence>
<reference evidence="2 3" key="1">
    <citation type="submission" date="2019-08" db="EMBL/GenBank/DDBJ databases">
        <authorList>
            <person name="Alioto T."/>
            <person name="Alioto T."/>
            <person name="Gomez Garrido J."/>
        </authorList>
    </citation>
    <scope>NUCLEOTIDE SEQUENCE [LARGE SCALE GENOMIC DNA]</scope>
</reference>
<dbReference type="OrthoDB" id="6623760at2759"/>
<name>A0A5E4MVX0_9HEMI</name>
<evidence type="ECO:0000256" key="1">
    <source>
        <dbReference type="SAM" id="MobiDB-lite"/>
    </source>
</evidence>
<dbReference type="Proteomes" id="UP000325440">
    <property type="component" value="Unassembled WGS sequence"/>
</dbReference>
<accession>A0A5E4MVX0</accession>
<dbReference type="GO" id="GO:0005657">
    <property type="term" value="C:replication fork"/>
    <property type="evidence" value="ECO:0007669"/>
    <property type="project" value="TreeGrafter"/>
</dbReference>
<dbReference type="AlphaFoldDB" id="A0A5E4MVX0"/>
<dbReference type="InterPro" id="IPR027417">
    <property type="entry name" value="P-loop_NTPase"/>
</dbReference>